<proteinExistence type="predicted"/>
<dbReference type="Proteomes" id="UP001158576">
    <property type="component" value="Chromosome 1"/>
</dbReference>
<organism evidence="1 2">
    <name type="scientific">Oikopleura dioica</name>
    <name type="common">Tunicate</name>
    <dbReference type="NCBI Taxonomy" id="34765"/>
    <lineage>
        <taxon>Eukaryota</taxon>
        <taxon>Metazoa</taxon>
        <taxon>Chordata</taxon>
        <taxon>Tunicata</taxon>
        <taxon>Appendicularia</taxon>
        <taxon>Copelata</taxon>
        <taxon>Oikopleuridae</taxon>
        <taxon>Oikopleura</taxon>
    </lineage>
</organism>
<dbReference type="EMBL" id="OU015566">
    <property type="protein sequence ID" value="CAG5105141.1"/>
    <property type="molecule type" value="Genomic_DNA"/>
</dbReference>
<gene>
    <name evidence="1" type="ORF">OKIOD_LOCUS10636</name>
</gene>
<name>A0ABN7ST48_OIKDI</name>
<keyword evidence="2" id="KW-1185">Reference proteome</keyword>
<sequence length="459" mass="50841">MKKLLFFLIIGAWAQINPDCSDEDKELAEKCDKNCQDEFKSCHEACDSTNCEHSCLREFVDCTDSCPCFIKCPDGCENCPNDICKSCMELETNRISYEQCISEASSIFDSCVKNCSIEKSCHDDCSWKYSVSTDKCPCMERCAEGCPCTDGYACEKEITIMCQGDPSFSYAITPSGTLAGDRYFQSEISKYEPHLFIFFNSGHSLLNGQMFFFGGGWDARAIGKLNECSIERISSRLVNDFYAEGDSLVEMPFSNEIILCSDGYRVMNCEVFNGESTSQISSTIFYHNGACMAAYDDKATIIAGVSGPQTEILFDGDWSEVAPFPKKIEQHSCVSVRNGIILAGGLLGEEVNVGYIYNRNVYFGREGIWSIVGILHSDYKLASMIYNDANIIIANGYMSELNAVESMKWDGNSILSTAIINYHAGPCPKPTLFVSLPSQCSDPCDDFCYTVDAGDIGFL</sequence>
<dbReference type="SUPFAM" id="SSF117281">
    <property type="entry name" value="Kelch motif"/>
    <property type="match status" value="1"/>
</dbReference>
<dbReference type="InterPro" id="IPR015915">
    <property type="entry name" value="Kelch-typ_b-propeller"/>
</dbReference>
<reference evidence="1 2" key="1">
    <citation type="submission" date="2021-04" db="EMBL/GenBank/DDBJ databases">
        <authorList>
            <person name="Bliznina A."/>
        </authorList>
    </citation>
    <scope>NUCLEOTIDE SEQUENCE [LARGE SCALE GENOMIC DNA]</scope>
</reference>
<dbReference type="Gene3D" id="2.120.10.80">
    <property type="entry name" value="Kelch-type beta propeller"/>
    <property type="match status" value="1"/>
</dbReference>
<evidence type="ECO:0000313" key="2">
    <source>
        <dbReference type="Proteomes" id="UP001158576"/>
    </source>
</evidence>
<protein>
    <submittedName>
        <fullName evidence="1">Oidioi.mRNA.OKI2018_I69.chr1.g1871.t1.cds</fullName>
    </submittedName>
</protein>
<evidence type="ECO:0000313" key="1">
    <source>
        <dbReference type="EMBL" id="CAG5105141.1"/>
    </source>
</evidence>
<accession>A0ABN7ST48</accession>